<evidence type="ECO:0000256" key="1">
    <source>
        <dbReference type="SAM" id="MobiDB-lite"/>
    </source>
</evidence>
<evidence type="ECO:0000313" key="3">
    <source>
        <dbReference type="Proteomes" id="UP000263336"/>
    </source>
</evidence>
<gene>
    <name evidence="2" type="ORF">DEP93_00635</name>
</gene>
<accession>A0A3D0ZNV1</accession>
<dbReference type="AlphaFoldDB" id="A0A3D0ZNV1"/>
<sequence>MIIFIEIILTGEEGREVDRKKFTHVKKNGKSPPGSPENPINFSGEAAGRSELLSNNSRYSPESFVLVEERMVYRITGRAKEVSGTYAYCYPAKPFGFI</sequence>
<name>A0A3D0ZNV1_UNCKA</name>
<protein>
    <submittedName>
        <fullName evidence="2">Uncharacterized protein</fullName>
    </submittedName>
</protein>
<organism evidence="2 3">
    <name type="scientific">candidate division WWE3 bacterium</name>
    <dbReference type="NCBI Taxonomy" id="2053526"/>
    <lineage>
        <taxon>Bacteria</taxon>
        <taxon>Katanobacteria</taxon>
    </lineage>
</organism>
<comment type="caution">
    <text evidence="2">The sequence shown here is derived from an EMBL/GenBank/DDBJ whole genome shotgun (WGS) entry which is preliminary data.</text>
</comment>
<reference evidence="2 3" key="1">
    <citation type="journal article" date="2018" name="Nat. Biotechnol.">
        <title>A standardized bacterial taxonomy based on genome phylogeny substantially revises the tree of life.</title>
        <authorList>
            <person name="Parks D.H."/>
            <person name="Chuvochina M."/>
            <person name="Waite D.W."/>
            <person name="Rinke C."/>
            <person name="Skarshewski A."/>
            <person name="Chaumeil P.A."/>
            <person name="Hugenholtz P."/>
        </authorList>
    </citation>
    <scope>NUCLEOTIDE SEQUENCE [LARGE SCALE GENOMIC DNA]</scope>
    <source>
        <strain evidence="2">UBA11701</strain>
    </source>
</reference>
<dbReference type="EMBL" id="DOZN01000007">
    <property type="protein sequence ID" value="HCC41965.1"/>
    <property type="molecule type" value="Genomic_DNA"/>
</dbReference>
<proteinExistence type="predicted"/>
<dbReference type="Proteomes" id="UP000263336">
    <property type="component" value="Unassembled WGS sequence"/>
</dbReference>
<feature type="region of interest" description="Disordered" evidence="1">
    <location>
        <begin position="24"/>
        <end position="46"/>
    </location>
</feature>
<evidence type="ECO:0000313" key="2">
    <source>
        <dbReference type="EMBL" id="HCC41965.1"/>
    </source>
</evidence>